<proteinExistence type="predicted"/>
<gene>
    <name evidence="1" type="ORF">ARMA_0400</name>
</gene>
<reference evidence="1 2" key="1">
    <citation type="journal article" date="2015" name="Genome Announc.">
        <title>Draft Genome Sequence of a Heterotrophic Facultative Anaerobic Thermophilic Bacterium, Ardenticatena maritima Strain 110ST.</title>
        <authorList>
            <person name="Kawaichi S."/>
            <person name="Yoshida T."/>
            <person name="Sako Y."/>
            <person name="Nakamura R."/>
        </authorList>
    </citation>
    <scope>NUCLEOTIDE SEQUENCE [LARGE SCALE GENOMIC DNA]</scope>
    <source>
        <strain evidence="1 2">110S</strain>
    </source>
</reference>
<organism evidence="1 2">
    <name type="scientific">Ardenticatena maritima</name>
    <dbReference type="NCBI Taxonomy" id="872965"/>
    <lineage>
        <taxon>Bacteria</taxon>
        <taxon>Bacillati</taxon>
        <taxon>Chloroflexota</taxon>
        <taxon>Ardenticatenia</taxon>
        <taxon>Ardenticatenales</taxon>
        <taxon>Ardenticatenaceae</taxon>
        <taxon>Ardenticatena</taxon>
    </lineage>
</organism>
<keyword evidence="2" id="KW-1185">Reference proteome</keyword>
<sequence>MARIIQKVNHRRNTFPAAFNNRATAPLAKSGLLRPSQKAYNLPAYLINQGRKAHHVS</sequence>
<evidence type="ECO:0000313" key="2">
    <source>
        <dbReference type="Proteomes" id="UP000037784"/>
    </source>
</evidence>
<name>A0A0N0RFG1_9CHLR</name>
<comment type="caution">
    <text evidence="1">The sequence shown here is derived from an EMBL/GenBank/DDBJ whole genome shotgun (WGS) entry which is preliminary data.</text>
</comment>
<evidence type="ECO:0000313" key="1">
    <source>
        <dbReference type="EMBL" id="GAP61977.1"/>
    </source>
</evidence>
<dbReference type="Proteomes" id="UP000037784">
    <property type="component" value="Unassembled WGS sequence"/>
</dbReference>
<accession>A0A0N0RFG1</accession>
<protein>
    <submittedName>
        <fullName evidence="1">Uncharacterized protein</fullName>
    </submittedName>
</protein>
<dbReference type="InParanoid" id="A0A0N0RFG1"/>
<reference evidence="2" key="2">
    <citation type="submission" date="2015-08" db="EMBL/GenBank/DDBJ databases">
        <title>Draft Genome Sequence of a Heterotrophic Facultative Anaerobic Bacterium Ardenticatena maritima Strain 110S.</title>
        <authorList>
            <person name="Kawaichi S."/>
            <person name="Yoshida T."/>
            <person name="Sako Y."/>
            <person name="Nakamura R."/>
        </authorList>
    </citation>
    <scope>NUCLEOTIDE SEQUENCE [LARGE SCALE GENOMIC DNA]</scope>
    <source>
        <strain evidence="2">110S</strain>
    </source>
</reference>
<dbReference type="EMBL" id="BBZA01000023">
    <property type="protein sequence ID" value="GAP61977.1"/>
    <property type="molecule type" value="Genomic_DNA"/>
</dbReference>
<dbReference type="AlphaFoldDB" id="A0A0N0RFG1"/>